<proteinExistence type="predicted"/>
<protein>
    <submittedName>
        <fullName evidence="1">2-hydroxyacyl-CoA dehydratase</fullName>
    </submittedName>
</protein>
<organism evidence="1 2">
    <name type="scientific">Candidatus Onthousia excrementipullorum</name>
    <dbReference type="NCBI Taxonomy" id="2840884"/>
    <lineage>
        <taxon>Bacteria</taxon>
        <taxon>Bacillati</taxon>
        <taxon>Bacillota</taxon>
        <taxon>Bacilli</taxon>
        <taxon>Candidatus Onthousia</taxon>
    </lineage>
</organism>
<name>A0A9D1DUQ1_9FIRM</name>
<reference evidence="1" key="2">
    <citation type="journal article" date="2021" name="PeerJ">
        <title>Extensive microbial diversity within the chicken gut microbiome revealed by metagenomics and culture.</title>
        <authorList>
            <person name="Gilroy R."/>
            <person name="Ravi A."/>
            <person name="Getino M."/>
            <person name="Pursley I."/>
            <person name="Horton D.L."/>
            <person name="Alikhan N.F."/>
            <person name="Baker D."/>
            <person name="Gharbi K."/>
            <person name="Hall N."/>
            <person name="Watson M."/>
            <person name="Adriaenssens E.M."/>
            <person name="Foster-Nyarko E."/>
            <person name="Jarju S."/>
            <person name="Secka A."/>
            <person name="Antonio M."/>
            <person name="Oren A."/>
            <person name="Chaudhuri R.R."/>
            <person name="La Ragione R."/>
            <person name="Hildebrand F."/>
            <person name="Pallen M.J."/>
        </authorList>
    </citation>
    <scope>NUCLEOTIDE SEQUENCE</scope>
    <source>
        <strain evidence="1">CHK184-20233</strain>
    </source>
</reference>
<comment type="caution">
    <text evidence="1">The sequence shown here is derived from an EMBL/GenBank/DDBJ whole genome shotgun (WGS) entry which is preliminary data.</text>
</comment>
<dbReference type="EMBL" id="DVHC01000045">
    <property type="protein sequence ID" value="HIR59297.1"/>
    <property type="molecule type" value="Genomic_DNA"/>
</dbReference>
<dbReference type="AlphaFoldDB" id="A0A9D1DUQ1"/>
<dbReference type="InterPro" id="IPR010327">
    <property type="entry name" value="FldB/FldC_alpha/beta"/>
</dbReference>
<sequence>MKQLVAFPQLGNYFYPFRKLITNTTHLKVIEMPKITKETISLGSKNSPDTVCVPFKYNLGNFIEALDKGATVLFQAGGGCRYRYYAEVQETILKDLGYNFTMYQIMEKDHLRFSELYNTMLKLNPYLTRRKLIKEIINTLLYIYYLDKIDIYIRKRVGFEKEKNSFKKIKDDFIKKANIENSIIKLTKLYYKAKKELRKVKIDKPKDTLKVGIIGELYTSMEPFSNYELEKLLASYNIEIKRFTNLSYLLWQKKLMEWYMKLKIKKYCKYTLGADGLDNVYRVYWLKKHKYDGIIHIKPTGCTPEIGAMPIIMNIAKDNDMPIIFLSFDEQTGVEGLNTRIEAFYDLLKIKKEEKNGSKSRN</sequence>
<dbReference type="PANTHER" id="PTHR32329">
    <property type="entry name" value="BIFUNCTIONAL PROTEIN [INCLUDES 2-HYDROXYACYL-COA DEHYDRATASE (N-TER) AND ITS ACTIVATOR DOMAIN (C_TERM)-RELATED"/>
    <property type="match status" value="1"/>
</dbReference>
<gene>
    <name evidence="1" type="ORF">IAB38_04530</name>
</gene>
<dbReference type="PANTHER" id="PTHR32329:SF2">
    <property type="entry name" value="BIFUNCTIONAL PROTEIN [INCLUDES 2-HYDROXYACYL-COA DEHYDRATASE (N-TER) AND ITS ACTIVATOR DOMAIN (C_TERM)"/>
    <property type="match status" value="1"/>
</dbReference>
<accession>A0A9D1DUQ1</accession>
<dbReference type="InterPro" id="IPR051805">
    <property type="entry name" value="Dehydratase_Activator_Redct"/>
</dbReference>
<reference evidence="1" key="1">
    <citation type="submission" date="2020-10" db="EMBL/GenBank/DDBJ databases">
        <authorList>
            <person name="Gilroy R."/>
        </authorList>
    </citation>
    <scope>NUCLEOTIDE SEQUENCE</scope>
    <source>
        <strain evidence="1">CHK184-20233</strain>
    </source>
</reference>
<dbReference type="Pfam" id="PF06050">
    <property type="entry name" value="HGD-D"/>
    <property type="match status" value="1"/>
</dbReference>
<evidence type="ECO:0000313" key="1">
    <source>
        <dbReference type="EMBL" id="HIR59297.1"/>
    </source>
</evidence>
<dbReference type="Proteomes" id="UP000824232">
    <property type="component" value="Unassembled WGS sequence"/>
</dbReference>
<dbReference type="Gene3D" id="3.40.50.11900">
    <property type="match status" value="1"/>
</dbReference>
<evidence type="ECO:0000313" key="2">
    <source>
        <dbReference type="Proteomes" id="UP000824232"/>
    </source>
</evidence>